<feature type="region of interest" description="Disordered" evidence="1">
    <location>
        <begin position="576"/>
        <end position="597"/>
    </location>
</feature>
<feature type="compositionally biased region" description="Low complexity" evidence="1">
    <location>
        <begin position="846"/>
        <end position="862"/>
    </location>
</feature>
<feature type="region of interest" description="Disordered" evidence="1">
    <location>
        <begin position="388"/>
        <end position="414"/>
    </location>
</feature>
<dbReference type="PANTHER" id="PTHR35213:SF5">
    <property type="entry name" value="RING-TYPE DOMAIN-CONTAINING PROTEIN"/>
    <property type="match status" value="1"/>
</dbReference>
<feature type="region of interest" description="Disordered" evidence="1">
    <location>
        <begin position="1"/>
        <end position="39"/>
    </location>
</feature>
<gene>
    <name evidence="2" type="ORF">DBRI1063_LOCUS17945</name>
</gene>
<feature type="region of interest" description="Disordered" evidence="1">
    <location>
        <begin position="89"/>
        <end position="108"/>
    </location>
</feature>
<feature type="region of interest" description="Disordered" evidence="1">
    <location>
        <begin position="294"/>
        <end position="360"/>
    </location>
</feature>
<sequence>MSSSAMPSLLMQAAQSAALADGVVPPSGTPTPSSQGNEQDAVAAVALAMVAAGNGNNARAIGSSAPAPAGQLERARSALMAAQKAATEAKQRASIKTDENTNGVPGQLNTAPSPAAIAAAMARSVQLSGVSAPAPSPSAGSAAHMLATAAAAAPSAPSPNPSPAAPTPQAAPSPSPAPPPSSGGGGGKKKGPPLRRGKWTAEEEAYANRLILEFKAGLLPLTDGTTLRTFLSKLLNCDPMRISKKFVGSNCIGKQVFRRRTADINRLTPDQIQQSRAELSELERRFLERVAQTNRVKSSSVGGGGGGGGASGSGNSASASAATSSSSRVKSEEQDQGRGGSSPPSPPWLRPPTGYKPGTGAAAASAALAGGTNNRAAAAGRALLQGAGGSNNAKSTQDQKSTKTGAGPGNNTDSAGLLAMAELQRRNSQNNMLKNAAVGLMSANGTPGNNLLAAAAAPGPSGATAGLSGPAMAQIARNASAARIAGMAAAGNSMNNLMLKTGLSREQLSQIARDQQLASSTSLSNMMERQSSFDALMSLDFQSLQSIDNLANLIQTGGGGNGFPGQQVPRSGMKNWSMESNNKNAAQFGGTGSSSNNLSANARRLASAGRMESLIRSLSSGNVANRDTGSGGGSNANFGNLLQSMQSNLGGAGQSANSLFGSGNAASALNLANMLRTDSSTGLTALRMQDGLAQRNTSVDDFLSLVASGDIPHQDPHMLNVPLQSVLQQQQAASQGGNQSGAQAAATQLLQQQLIAQAANGGNNALSNALAQAGSLGNFGNNSAASLLNQLVASQGGSADTNGMAAALAQQQQQARAAQINRSASAFAAARAAQNGSSSDLKRKFSALGSSSGLNSQGLSKR</sequence>
<feature type="compositionally biased region" description="Low complexity" evidence="1">
    <location>
        <begin position="313"/>
        <end position="327"/>
    </location>
</feature>
<name>A0A6U3RZ67_9STRA</name>
<evidence type="ECO:0000256" key="1">
    <source>
        <dbReference type="SAM" id="MobiDB-lite"/>
    </source>
</evidence>
<proteinExistence type="predicted"/>
<reference evidence="2" key="1">
    <citation type="submission" date="2021-01" db="EMBL/GenBank/DDBJ databases">
        <authorList>
            <person name="Corre E."/>
            <person name="Pelletier E."/>
            <person name="Niang G."/>
            <person name="Scheremetjew M."/>
            <person name="Finn R."/>
            <person name="Kale V."/>
            <person name="Holt S."/>
            <person name="Cochrane G."/>
            <person name="Meng A."/>
            <person name="Brown T."/>
            <person name="Cohen L."/>
        </authorList>
    </citation>
    <scope>NUCLEOTIDE SEQUENCE</scope>
    <source>
        <strain evidence="2">Pop2</strain>
    </source>
</reference>
<evidence type="ECO:0000313" key="2">
    <source>
        <dbReference type="EMBL" id="CAD9343661.1"/>
    </source>
</evidence>
<feature type="compositionally biased region" description="Basic residues" evidence="1">
    <location>
        <begin position="187"/>
        <end position="198"/>
    </location>
</feature>
<organism evidence="2">
    <name type="scientific">Ditylum brightwellii</name>
    <dbReference type="NCBI Taxonomy" id="49249"/>
    <lineage>
        <taxon>Eukaryota</taxon>
        <taxon>Sar</taxon>
        <taxon>Stramenopiles</taxon>
        <taxon>Ochrophyta</taxon>
        <taxon>Bacillariophyta</taxon>
        <taxon>Mediophyceae</taxon>
        <taxon>Lithodesmiophycidae</taxon>
        <taxon>Lithodesmiales</taxon>
        <taxon>Lithodesmiaceae</taxon>
        <taxon>Ditylum</taxon>
    </lineage>
</organism>
<feature type="compositionally biased region" description="Polar residues" evidence="1">
    <location>
        <begin position="390"/>
        <end position="414"/>
    </location>
</feature>
<dbReference type="AlphaFoldDB" id="A0A6U3RZ67"/>
<dbReference type="EMBL" id="HBGN01027787">
    <property type="protein sequence ID" value="CAD9343661.1"/>
    <property type="molecule type" value="Transcribed_RNA"/>
</dbReference>
<feature type="compositionally biased region" description="Basic and acidic residues" evidence="1">
    <location>
        <begin position="89"/>
        <end position="99"/>
    </location>
</feature>
<feature type="compositionally biased region" description="Low complexity" evidence="1">
    <location>
        <begin position="8"/>
        <end position="34"/>
    </location>
</feature>
<feature type="compositionally biased region" description="Pro residues" evidence="1">
    <location>
        <begin position="156"/>
        <end position="181"/>
    </location>
</feature>
<protein>
    <submittedName>
        <fullName evidence="2">Uncharacterized protein</fullName>
    </submittedName>
</protein>
<feature type="region of interest" description="Disordered" evidence="1">
    <location>
        <begin position="833"/>
        <end position="862"/>
    </location>
</feature>
<feature type="compositionally biased region" description="Gly residues" evidence="1">
    <location>
        <begin position="301"/>
        <end position="312"/>
    </location>
</feature>
<dbReference type="PANTHER" id="PTHR35213">
    <property type="entry name" value="RING-TYPE DOMAIN-CONTAINING PROTEIN-RELATED"/>
    <property type="match status" value="1"/>
</dbReference>
<accession>A0A6U3RZ67</accession>
<feature type="region of interest" description="Disordered" evidence="1">
    <location>
        <begin position="151"/>
        <end position="198"/>
    </location>
</feature>